<name>A0AAV9VD03_9PEZI</name>
<dbReference type="Proteomes" id="UP001375240">
    <property type="component" value="Unassembled WGS sequence"/>
</dbReference>
<feature type="chain" id="PRO_5043609029" evidence="1">
    <location>
        <begin position="19"/>
        <end position="78"/>
    </location>
</feature>
<evidence type="ECO:0000256" key="1">
    <source>
        <dbReference type="SAM" id="SignalP"/>
    </source>
</evidence>
<dbReference type="EMBL" id="JAVHNQ010000001">
    <property type="protein sequence ID" value="KAK6359059.1"/>
    <property type="molecule type" value="Genomic_DNA"/>
</dbReference>
<protein>
    <submittedName>
        <fullName evidence="2">Uncharacterized protein</fullName>
    </submittedName>
</protein>
<dbReference type="AlphaFoldDB" id="A0AAV9VD03"/>
<keyword evidence="1" id="KW-0732">Signal</keyword>
<accession>A0AAV9VD03</accession>
<evidence type="ECO:0000313" key="2">
    <source>
        <dbReference type="EMBL" id="KAK6359059.1"/>
    </source>
</evidence>
<proteinExistence type="predicted"/>
<sequence>MKFSLVAALAILTAAASAAPIQLKCDLAKHRFSPLLTHFCKLNCEKCISEKQNCEYLTKQCDFPRAVDMRALAEEIDI</sequence>
<comment type="caution">
    <text evidence="2">The sequence shown here is derived from an EMBL/GenBank/DDBJ whole genome shotgun (WGS) entry which is preliminary data.</text>
</comment>
<reference evidence="2 3" key="1">
    <citation type="submission" date="2019-10" db="EMBL/GenBank/DDBJ databases">
        <authorList>
            <person name="Palmer J.M."/>
        </authorList>
    </citation>
    <scope>NUCLEOTIDE SEQUENCE [LARGE SCALE GENOMIC DNA]</scope>
    <source>
        <strain evidence="2 3">TWF696</strain>
    </source>
</reference>
<gene>
    <name evidence="2" type="ORF">TWF696_000228</name>
</gene>
<evidence type="ECO:0000313" key="3">
    <source>
        <dbReference type="Proteomes" id="UP001375240"/>
    </source>
</evidence>
<feature type="signal peptide" evidence="1">
    <location>
        <begin position="1"/>
        <end position="18"/>
    </location>
</feature>
<keyword evidence="3" id="KW-1185">Reference proteome</keyword>
<organism evidence="2 3">
    <name type="scientific">Orbilia brochopaga</name>
    <dbReference type="NCBI Taxonomy" id="3140254"/>
    <lineage>
        <taxon>Eukaryota</taxon>
        <taxon>Fungi</taxon>
        <taxon>Dikarya</taxon>
        <taxon>Ascomycota</taxon>
        <taxon>Pezizomycotina</taxon>
        <taxon>Orbiliomycetes</taxon>
        <taxon>Orbiliales</taxon>
        <taxon>Orbiliaceae</taxon>
        <taxon>Orbilia</taxon>
    </lineage>
</organism>